<dbReference type="HAMAP" id="MF_00258">
    <property type="entry name" value="Glu_racemase"/>
    <property type="match status" value="1"/>
</dbReference>
<name>A0ABT0YM64_9BURK</name>
<evidence type="ECO:0000256" key="7">
    <source>
        <dbReference type="HAMAP-Rule" id="MF_00258"/>
    </source>
</evidence>
<proteinExistence type="inferred from homology"/>
<feature type="binding site" evidence="7">
    <location>
        <begin position="80"/>
        <end position="81"/>
    </location>
    <ligand>
        <name>substrate</name>
    </ligand>
</feature>
<dbReference type="InterPro" id="IPR001920">
    <property type="entry name" value="Asp/Glu_race"/>
</dbReference>
<gene>
    <name evidence="7 8" type="primary">murI</name>
    <name evidence="8" type="ORF">M8A51_09775</name>
</gene>
<dbReference type="InterPro" id="IPR015942">
    <property type="entry name" value="Asp/Glu/hydantoin_racemase"/>
</dbReference>
<evidence type="ECO:0000256" key="6">
    <source>
        <dbReference type="ARBA" id="ARBA00023316"/>
    </source>
</evidence>
<dbReference type="PROSITE" id="PS00923">
    <property type="entry name" value="ASP_GLU_RACEMASE_1"/>
    <property type="match status" value="1"/>
</dbReference>
<dbReference type="InterPro" id="IPR018187">
    <property type="entry name" value="Asp/Glu_racemase_AS_1"/>
</dbReference>
<dbReference type="Pfam" id="PF01177">
    <property type="entry name" value="Asp_Glu_race"/>
    <property type="match status" value="1"/>
</dbReference>
<dbReference type="PANTHER" id="PTHR21198">
    <property type="entry name" value="GLUTAMATE RACEMASE"/>
    <property type="match status" value="1"/>
</dbReference>
<reference evidence="8" key="1">
    <citation type="submission" date="2022-05" db="EMBL/GenBank/DDBJ databases">
        <title>Schlegelella sp. nov., isolated from mangrove soil.</title>
        <authorList>
            <person name="Liu Y."/>
            <person name="Ge X."/>
            <person name="Liu W."/>
        </authorList>
    </citation>
    <scope>NUCLEOTIDE SEQUENCE</scope>
    <source>
        <strain evidence="8">S2-27</strain>
    </source>
</reference>
<keyword evidence="3 7" id="KW-0133">Cell shape</keyword>
<dbReference type="GO" id="GO:0008881">
    <property type="term" value="F:glutamate racemase activity"/>
    <property type="evidence" value="ECO:0007669"/>
    <property type="project" value="UniProtKB-EC"/>
</dbReference>
<dbReference type="Gene3D" id="3.40.50.1860">
    <property type="match status" value="2"/>
</dbReference>
<comment type="pathway">
    <text evidence="7">Cell wall biogenesis; peptidoglycan biosynthesis.</text>
</comment>
<dbReference type="InterPro" id="IPR033134">
    <property type="entry name" value="Asp/Glu_racemase_AS_2"/>
</dbReference>
<organism evidence="8 9">
    <name type="scientific">Caldimonas mangrovi</name>
    <dbReference type="NCBI Taxonomy" id="2944811"/>
    <lineage>
        <taxon>Bacteria</taxon>
        <taxon>Pseudomonadati</taxon>
        <taxon>Pseudomonadota</taxon>
        <taxon>Betaproteobacteria</taxon>
        <taxon>Burkholderiales</taxon>
        <taxon>Sphaerotilaceae</taxon>
        <taxon>Caldimonas</taxon>
    </lineage>
</organism>
<dbReference type="NCBIfam" id="TIGR00067">
    <property type="entry name" value="glut_race"/>
    <property type="match status" value="1"/>
</dbReference>
<protein>
    <recommendedName>
        <fullName evidence="2 7">Glutamate racemase</fullName>
        <ecNumber evidence="2 7">5.1.1.3</ecNumber>
    </recommendedName>
</protein>
<evidence type="ECO:0000256" key="5">
    <source>
        <dbReference type="ARBA" id="ARBA00023235"/>
    </source>
</evidence>
<dbReference type="RefSeq" id="WP_251778029.1">
    <property type="nucleotide sequence ID" value="NZ_JAMKFE010000005.1"/>
</dbReference>
<keyword evidence="5 7" id="KW-0413">Isomerase</keyword>
<sequence>MNTVPSASPVAVGVFDSGVGGLSVLRALRRRLPGAALVYVADSRYAPYGERDDAYVIERSRVICDFLLQQGAQVLVMACNTATAAAAAWLRQAHPDVPIVGVEPGVKPAVLRSARRRIGVLATSGTLASAKFQALLETVRHQAEIHLQPCPGLAHAIEQGDPQAPEVMGLVQRYCAPLRDAGVDTVVLGCTHYPFVVDAIRQALGPEVSLIDTADAVARHTATQVLNKASALQPGVVSAGAVAAYTSGDAARLEAITARWLDFPVRVAPLP</sequence>
<comment type="function">
    <text evidence="7">Provides the (R)-glutamate required for cell wall biosynthesis.</text>
</comment>
<keyword evidence="6 7" id="KW-0961">Cell wall biogenesis/degradation</keyword>
<evidence type="ECO:0000256" key="2">
    <source>
        <dbReference type="ARBA" id="ARBA00013090"/>
    </source>
</evidence>
<evidence type="ECO:0000256" key="3">
    <source>
        <dbReference type="ARBA" id="ARBA00022960"/>
    </source>
</evidence>
<feature type="binding site" evidence="7">
    <location>
        <begin position="48"/>
        <end position="49"/>
    </location>
    <ligand>
        <name>substrate</name>
    </ligand>
</feature>
<comment type="caution">
    <text evidence="8">The sequence shown here is derived from an EMBL/GenBank/DDBJ whole genome shotgun (WGS) entry which is preliminary data.</text>
</comment>
<dbReference type="PANTHER" id="PTHR21198:SF2">
    <property type="entry name" value="GLUTAMATE RACEMASE"/>
    <property type="match status" value="1"/>
</dbReference>
<dbReference type="Proteomes" id="UP001165541">
    <property type="component" value="Unassembled WGS sequence"/>
</dbReference>
<keyword evidence="9" id="KW-1185">Reference proteome</keyword>
<dbReference type="SUPFAM" id="SSF53681">
    <property type="entry name" value="Aspartate/glutamate racemase"/>
    <property type="match status" value="2"/>
</dbReference>
<keyword evidence="4 7" id="KW-0573">Peptidoglycan synthesis</keyword>
<feature type="active site" description="Proton donor/acceptor" evidence="7">
    <location>
        <position position="190"/>
    </location>
</feature>
<evidence type="ECO:0000256" key="1">
    <source>
        <dbReference type="ARBA" id="ARBA00001602"/>
    </source>
</evidence>
<feature type="binding site" evidence="7">
    <location>
        <begin position="191"/>
        <end position="192"/>
    </location>
    <ligand>
        <name>substrate</name>
    </ligand>
</feature>
<accession>A0ABT0YM64</accession>
<dbReference type="EC" id="5.1.1.3" evidence="2 7"/>
<evidence type="ECO:0000313" key="9">
    <source>
        <dbReference type="Proteomes" id="UP001165541"/>
    </source>
</evidence>
<evidence type="ECO:0000313" key="8">
    <source>
        <dbReference type="EMBL" id="MCM5679820.1"/>
    </source>
</evidence>
<comment type="similarity">
    <text evidence="7">Belongs to the aspartate/glutamate racemases family.</text>
</comment>
<dbReference type="EMBL" id="JAMKFE010000005">
    <property type="protein sequence ID" value="MCM5679820.1"/>
    <property type="molecule type" value="Genomic_DNA"/>
</dbReference>
<evidence type="ECO:0000256" key="4">
    <source>
        <dbReference type="ARBA" id="ARBA00022984"/>
    </source>
</evidence>
<dbReference type="InterPro" id="IPR004391">
    <property type="entry name" value="Glu_race"/>
</dbReference>
<dbReference type="PROSITE" id="PS00924">
    <property type="entry name" value="ASP_GLU_RACEMASE_2"/>
    <property type="match status" value="1"/>
</dbReference>
<comment type="catalytic activity">
    <reaction evidence="1 7">
        <text>L-glutamate = D-glutamate</text>
        <dbReference type="Rhea" id="RHEA:12813"/>
        <dbReference type="ChEBI" id="CHEBI:29985"/>
        <dbReference type="ChEBI" id="CHEBI:29986"/>
        <dbReference type="EC" id="5.1.1.3"/>
    </reaction>
</comment>
<feature type="binding site" evidence="7">
    <location>
        <begin position="16"/>
        <end position="17"/>
    </location>
    <ligand>
        <name>substrate</name>
    </ligand>
</feature>
<feature type="active site" description="Proton donor/acceptor" evidence="7">
    <location>
        <position position="79"/>
    </location>
</feature>